<dbReference type="AlphaFoldDB" id="A0A0A2B832"/>
<feature type="transmembrane region" description="Helical" evidence="1">
    <location>
        <begin position="63"/>
        <end position="84"/>
    </location>
</feature>
<keyword evidence="1" id="KW-1133">Transmembrane helix</keyword>
<reference evidence="3" key="1">
    <citation type="journal article" date="2014" name="Sci. Data">
        <title>Genomes of diverse isolates of the marine cyanobacterium Prochlorococcus.</title>
        <authorList>
            <person name="Biller S."/>
            <person name="Berube P."/>
            <person name="Thompson J."/>
            <person name="Kelly L."/>
            <person name="Roggensack S."/>
            <person name="Awad L."/>
            <person name="Roache-Johnson K."/>
            <person name="Ding H."/>
            <person name="Giovannoni S.J."/>
            <person name="Moore L.R."/>
            <person name="Chisholm S.W."/>
        </authorList>
    </citation>
    <scope>NUCLEOTIDE SEQUENCE [LARGE SCALE GENOMIC DNA]</scope>
</reference>
<evidence type="ECO:0000256" key="1">
    <source>
        <dbReference type="SAM" id="Phobius"/>
    </source>
</evidence>
<gene>
    <name evidence="2" type="ORF">EV01_0392</name>
</gene>
<dbReference type="EMBL" id="JNAR01000005">
    <property type="protein sequence ID" value="KGG10218.1"/>
    <property type="molecule type" value="Genomic_DNA"/>
</dbReference>
<comment type="caution">
    <text evidence="2">The sequence shown here is derived from an EMBL/GenBank/DDBJ whole genome shotgun (WGS) entry which is preliminary data.</text>
</comment>
<sequence>MAPNNSLLGVCESLILKKDNVIIDFYSVAVINLPIKTIKTAGANKPIIGTKTEGRRFENSDDIIPLTSLITLVFILEIMLNLLLDDIKIINFLHANFFHNTTHYFYSINIIYF</sequence>
<keyword evidence="1" id="KW-0472">Membrane</keyword>
<accession>A0A0A2B832</accession>
<evidence type="ECO:0000313" key="3">
    <source>
        <dbReference type="Proteomes" id="UP000030481"/>
    </source>
</evidence>
<organism evidence="2 3">
    <name type="scientific">Prochlorococcus marinus str. MIT 9401</name>
    <dbReference type="NCBI Taxonomy" id="167551"/>
    <lineage>
        <taxon>Bacteria</taxon>
        <taxon>Bacillati</taxon>
        <taxon>Cyanobacteriota</taxon>
        <taxon>Cyanophyceae</taxon>
        <taxon>Synechococcales</taxon>
        <taxon>Prochlorococcaceae</taxon>
        <taxon>Prochlorococcus</taxon>
    </lineage>
</organism>
<dbReference type="Proteomes" id="UP000030481">
    <property type="component" value="Unassembled WGS sequence"/>
</dbReference>
<name>A0A0A2B832_PROMR</name>
<evidence type="ECO:0000313" key="2">
    <source>
        <dbReference type="EMBL" id="KGG10218.1"/>
    </source>
</evidence>
<keyword evidence="1" id="KW-0812">Transmembrane</keyword>
<protein>
    <submittedName>
        <fullName evidence="2">Uncharacterized protein</fullName>
    </submittedName>
</protein>
<proteinExistence type="predicted"/>